<organism evidence="3">
    <name type="scientific">Octopus bimaculoides</name>
    <name type="common">California two-spotted octopus</name>
    <dbReference type="NCBI Taxonomy" id="37653"/>
    <lineage>
        <taxon>Eukaryota</taxon>
        <taxon>Metazoa</taxon>
        <taxon>Spiralia</taxon>
        <taxon>Lophotrochozoa</taxon>
        <taxon>Mollusca</taxon>
        <taxon>Cephalopoda</taxon>
        <taxon>Coleoidea</taxon>
        <taxon>Octopodiformes</taxon>
        <taxon>Octopoda</taxon>
        <taxon>Incirrata</taxon>
        <taxon>Octopodidae</taxon>
        <taxon>Octopus</taxon>
    </lineage>
</organism>
<dbReference type="FunFam" id="3.40.50.1000:FF:000081">
    <property type="entry name" value="Haloacid dehalogenase like hydrolase domain containing 5"/>
    <property type="match status" value="1"/>
</dbReference>
<dbReference type="SUPFAM" id="SSF56784">
    <property type="entry name" value="HAD-like"/>
    <property type="match status" value="1"/>
</dbReference>
<dbReference type="Pfam" id="PF13344">
    <property type="entry name" value="Hydrolase_6"/>
    <property type="match status" value="1"/>
</dbReference>
<dbReference type="InterPro" id="IPR006353">
    <property type="entry name" value="HAD-SF_hydro_IIA_CECR5"/>
</dbReference>
<dbReference type="NCBIfam" id="TIGR01456">
    <property type="entry name" value="CECR5"/>
    <property type="match status" value="1"/>
</dbReference>
<protein>
    <recommendedName>
        <fullName evidence="2">Haloacid dehalogenase-like hydrolase domain-containing 5</fullName>
    </recommendedName>
</protein>
<evidence type="ECO:0000313" key="3">
    <source>
        <dbReference type="EMBL" id="KOF99889.1"/>
    </source>
</evidence>
<evidence type="ECO:0000256" key="2">
    <source>
        <dbReference type="ARBA" id="ARBA00069384"/>
    </source>
</evidence>
<name>A0A0L8IEQ0_OCTBM</name>
<dbReference type="Gene3D" id="3.40.50.1000">
    <property type="entry name" value="HAD superfamily/HAD-like"/>
    <property type="match status" value="2"/>
</dbReference>
<dbReference type="NCBIfam" id="TIGR01460">
    <property type="entry name" value="HAD-SF-IIA"/>
    <property type="match status" value="1"/>
</dbReference>
<accession>A0A0L8IEQ0</accession>
<dbReference type="InterPro" id="IPR006357">
    <property type="entry name" value="HAD-SF_hydro_IIA"/>
</dbReference>
<dbReference type="AlphaFoldDB" id="A0A0L8IEQ0"/>
<dbReference type="InterPro" id="IPR023214">
    <property type="entry name" value="HAD_sf"/>
</dbReference>
<dbReference type="InterPro" id="IPR036412">
    <property type="entry name" value="HAD-like_sf"/>
</dbReference>
<dbReference type="STRING" id="37653.A0A0L8IEQ0"/>
<keyword evidence="1" id="KW-0732">Signal</keyword>
<evidence type="ECO:0000256" key="1">
    <source>
        <dbReference type="ARBA" id="ARBA00022729"/>
    </source>
</evidence>
<dbReference type="EMBL" id="KQ415873">
    <property type="protein sequence ID" value="KOF99889.1"/>
    <property type="molecule type" value="Genomic_DNA"/>
</dbReference>
<dbReference type="PANTHER" id="PTHR14269">
    <property type="entry name" value="CDP-DIACYLGLYCEROL--GLYCEROL-3-PHOSPHATE 3-PHOSPHATIDYLTRANSFERASE-RELATED"/>
    <property type="match status" value="1"/>
</dbReference>
<sequence>MMALKFTNLIFRKHVKNNLLSYIFLIRKWSHQTTKSANKPCFGFLFDIDGVIVRGKNLLPSAKEAFKLLTDEYGRFIVPALFVTNAGNMLRQEKAKQLSKWLDVQVQPDQVVMSHSPLKMFRQFHDKHVLVSGQGPVLEIAKNLGFTKVTTIETLRQTFPLLDMVDHKRRQVAPCAFEKYFPKIEAVILFGEPVRWETNLQLITDVLLSDGLPNFVPREIPYPHLPILACNMDLLWMAEACIPRFGHGCFMHCLECLYQKVTGRELKYTALIGKPSEITYHHADYLLSLQAQSIGINGVQTIYCIGDNPETDIYGGNLYNRYLHSRSAKQRKQAKKVQQLANTTNSSINSDMSSVDELMDTEDTVIDLMSSGTDESIILTDKSVSILVCTGVYTTDSDFVTYGGKEISNHNHRDFVLDSELKKPTYVTQNVLEAVKLVFEKENYH</sequence>
<dbReference type="InterPro" id="IPR050324">
    <property type="entry name" value="CDP-alcohol_PTase-I"/>
</dbReference>
<dbReference type="PANTHER" id="PTHR14269:SF4">
    <property type="entry name" value="CAT EYE SYNDROME CRITICAL REGION PROTEIN 5"/>
    <property type="match status" value="1"/>
</dbReference>
<dbReference type="GO" id="GO:0046474">
    <property type="term" value="P:glycerophospholipid biosynthetic process"/>
    <property type="evidence" value="ECO:0007669"/>
    <property type="project" value="TreeGrafter"/>
</dbReference>
<dbReference type="OrthoDB" id="10251048at2759"/>
<reference evidence="3" key="1">
    <citation type="submission" date="2015-07" db="EMBL/GenBank/DDBJ databases">
        <title>MeaNS - Measles Nucleotide Surveillance Program.</title>
        <authorList>
            <person name="Tran T."/>
            <person name="Druce J."/>
        </authorList>
    </citation>
    <scope>NUCLEOTIDE SEQUENCE</scope>
    <source>
        <strain evidence="3">UCB-OBI-ISO-001</strain>
        <tissue evidence="3">Gonad</tissue>
    </source>
</reference>
<proteinExistence type="predicted"/>
<dbReference type="KEGG" id="obi:106870608"/>
<gene>
    <name evidence="3" type="ORF">OCBIM_22010257mg</name>
</gene>
<dbReference type="OMA" id="PPRKVCE"/>
<dbReference type="GO" id="GO:0005739">
    <property type="term" value="C:mitochondrion"/>
    <property type="evidence" value="ECO:0007669"/>
    <property type="project" value="TreeGrafter"/>
</dbReference>